<evidence type="ECO:0000313" key="4">
    <source>
        <dbReference type="Proteomes" id="UP000242877"/>
    </source>
</evidence>
<dbReference type="InterPro" id="IPR005645">
    <property type="entry name" value="FSH-like_dom"/>
</dbReference>
<feature type="domain" description="Serine hydrolase" evidence="2">
    <location>
        <begin position="16"/>
        <end position="265"/>
    </location>
</feature>
<proteinExistence type="predicted"/>
<dbReference type="Pfam" id="PF03959">
    <property type="entry name" value="FSH1"/>
    <property type="match status" value="1"/>
</dbReference>
<dbReference type="SUPFAM" id="SSF53474">
    <property type="entry name" value="alpha/beta-Hydrolases"/>
    <property type="match status" value="1"/>
</dbReference>
<comment type="caution">
    <text evidence="3">The sequence shown here is derived from an EMBL/GenBank/DDBJ whole genome shotgun (WGS) entry which is preliminary data.</text>
</comment>
<dbReference type="GO" id="GO:0016787">
    <property type="term" value="F:hydrolase activity"/>
    <property type="evidence" value="ECO:0007669"/>
    <property type="project" value="UniProtKB-KW"/>
</dbReference>
<dbReference type="GO" id="GO:0019748">
    <property type="term" value="P:secondary metabolic process"/>
    <property type="evidence" value="ECO:0007669"/>
    <property type="project" value="TreeGrafter"/>
</dbReference>
<sequence>MGPKKPATPVYTGPKTPLKILLLHGYTQSGPNFYAKSRALQKHIIKNLPTYDVTFSCPSGPIPLFPEDVPGFHKLQGEESGNDVSTEAAEREPQMFAWWRHAPDDFDGLYRGLEESIDFVADLAKKEGPFDGIIAFSQGASFAAMLASLTEPNRKAAFDYFEKTPADNGRAGIPFPDAFEKSGHPPLKFAVCYSGFAAPGARYRAFYNRPKISTPILHVVGSLDAIVDENRTRTLIEACEENPETNGRVIRHPGGHFLPSQRPYMDGTLQFIKGILEPKKEEDKDEVGVEDMDVPF</sequence>
<dbReference type="InterPro" id="IPR050593">
    <property type="entry name" value="LovG"/>
</dbReference>
<keyword evidence="4" id="KW-1185">Reference proteome</keyword>
<dbReference type="GO" id="GO:0005737">
    <property type="term" value="C:cytoplasm"/>
    <property type="evidence" value="ECO:0007669"/>
    <property type="project" value="TreeGrafter"/>
</dbReference>
<dbReference type="Proteomes" id="UP000242877">
    <property type="component" value="Unassembled WGS sequence"/>
</dbReference>
<dbReference type="PANTHER" id="PTHR48070:SF6">
    <property type="entry name" value="ESTERASE OVCA2"/>
    <property type="match status" value="1"/>
</dbReference>
<evidence type="ECO:0000256" key="1">
    <source>
        <dbReference type="ARBA" id="ARBA00022801"/>
    </source>
</evidence>
<dbReference type="Gene3D" id="3.40.50.1820">
    <property type="entry name" value="alpha/beta hydrolase"/>
    <property type="match status" value="1"/>
</dbReference>
<evidence type="ECO:0000313" key="3">
    <source>
        <dbReference type="EMBL" id="KZZ96319.1"/>
    </source>
</evidence>
<protein>
    <submittedName>
        <fullName evidence="3">Dihydrofolate reductase</fullName>
    </submittedName>
</protein>
<dbReference type="OrthoDB" id="2094269at2759"/>
<keyword evidence="1" id="KW-0378">Hydrolase</keyword>
<dbReference type="VEuPathDB" id="FungiDB:AAP_01092"/>
<name>A0A168C9I8_9EURO</name>
<organism evidence="3 4">
    <name type="scientific">Ascosphaera apis ARSEF 7405</name>
    <dbReference type="NCBI Taxonomy" id="392613"/>
    <lineage>
        <taxon>Eukaryota</taxon>
        <taxon>Fungi</taxon>
        <taxon>Dikarya</taxon>
        <taxon>Ascomycota</taxon>
        <taxon>Pezizomycotina</taxon>
        <taxon>Eurotiomycetes</taxon>
        <taxon>Eurotiomycetidae</taxon>
        <taxon>Onygenales</taxon>
        <taxon>Ascosphaeraceae</taxon>
        <taxon>Ascosphaera</taxon>
    </lineage>
</organism>
<dbReference type="AlphaFoldDB" id="A0A168C9I8"/>
<evidence type="ECO:0000259" key="2">
    <source>
        <dbReference type="Pfam" id="PF03959"/>
    </source>
</evidence>
<gene>
    <name evidence="3" type="ORF">AAP_01092</name>
</gene>
<reference evidence="3 4" key="1">
    <citation type="journal article" date="2016" name="Genome Biol. Evol.">
        <title>Divergent and convergent evolution of fungal pathogenicity.</title>
        <authorList>
            <person name="Shang Y."/>
            <person name="Xiao G."/>
            <person name="Zheng P."/>
            <person name="Cen K."/>
            <person name="Zhan S."/>
            <person name="Wang C."/>
        </authorList>
    </citation>
    <scope>NUCLEOTIDE SEQUENCE [LARGE SCALE GENOMIC DNA]</scope>
    <source>
        <strain evidence="3 4">ARSEF 7405</strain>
    </source>
</reference>
<dbReference type="PANTHER" id="PTHR48070">
    <property type="entry name" value="ESTERASE OVCA2"/>
    <property type="match status" value="1"/>
</dbReference>
<dbReference type="InterPro" id="IPR029058">
    <property type="entry name" value="AB_hydrolase_fold"/>
</dbReference>
<dbReference type="EMBL" id="AZGZ01000003">
    <property type="protein sequence ID" value="KZZ96319.1"/>
    <property type="molecule type" value="Genomic_DNA"/>
</dbReference>
<accession>A0A168C9I8</accession>
<dbReference type="GO" id="GO:0005634">
    <property type="term" value="C:nucleus"/>
    <property type="evidence" value="ECO:0007669"/>
    <property type="project" value="TreeGrafter"/>
</dbReference>